<dbReference type="InterPro" id="IPR005149">
    <property type="entry name" value="Tscrpt_reg_PadR_N"/>
</dbReference>
<dbReference type="Proteomes" id="UP000626244">
    <property type="component" value="Unassembled WGS sequence"/>
</dbReference>
<dbReference type="InterPro" id="IPR018309">
    <property type="entry name" value="Tscrpt_reg_PadR_C"/>
</dbReference>
<organism evidence="4 5">
    <name type="scientific">Gottfriedia solisilvae</name>
    <dbReference type="NCBI Taxonomy" id="1516104"/>
    <lineage>
        <taxon>Bacteria</taxon>
        <taxon>Bacillati</taxon>
        <taxon>Bacillota</taxon>
        <taxon>Bacilli</taxon>
        <taxon>Bacillales</taxon>
        <taxon>Bacillaceae</taxon>
        <taxon>Gottfriedia</taxon>
    </lineage>
</organism>
<comment type="caution">
    <text evidence="4">The sequence shown here is derived from an EMBL/GenBank/DDBJ whole genome shotgun (WGS) entry which is preliminary data.</text>
</comment>
<accession>A0A8J3AIA8</accession>
<proteinExistence type="predicted"/>
<evidence type="ECO:0000256" key="1">
    <source>
        <dbReference type="SAM" id="Coils"/>
    </source>
</evidence>
<evidence type="ECO:0000313" key="5">
    <source>
        <dbReference type="Proteomes" id="UP000626244"/>
    </source>
</evidence>
<gene>
    <name evidence="4" type="ORF">GCM10007380_25230</name>
</gene>
<evidence type="ECO:0000313" key="4">
    <source>
        <dbReference type="EMBL" id="GGI14893.1"/>
    </source>
</evidence>
<feature type="domain" description="Transcription regulator PadR C-terminal" evidence="3">
    <location>
        <begin position="92"/>
        <end position="168"/>
    </location>
</feature>
<evidence type="ECO:0000259" key="3">
    <source>
        <dbReference type="Pfam" id="PF10400"/>
    </source>
</evidence>
<dbReference type="InterPro" id="IPR036388">
    <property type="entry name" value="WH-like_DNA-bd_sf"/>
</dbReference>
<dbReference type="Pfam" id="PF03551">
    <property type="entry name" value="PadR"/>
    <property type="match status" value="1"/>
</dbReference>
<dbReference type="PANTHER" id="PTHR43252">
    <property type="entry name" value="TRANSCRIPTIONAL REGULATOR YQJI"/>
    <property type="match status" value="1"/>
</dbReference>
<sequence length="176" mass="20823">MNIQNVILGFLFEEPMSGYDIKRIMEVSVAHFFDASFGAIYPALKRMEKEGFVKKEIIQQEGKPNKNLFVITDKGKEEFIEYLESPINPTIMRSDFLIRLFFGKFTKKENIIKWMENEKKHLEQELENLLEVQKSSPDTDKYKKITIEYGLEYSKMTIILLEAKIKLLKEEDQERL</sequence>
<feature type="coiled-coil region" evidence="1">
    <location>
        <begin position="105"/>
        <end position="135"/>
    </location>
</feature>
<feature type="domain" description="Transcription regulator PadR N-terminal" evidence="2">
    <location>
        <begin position="7"/>
        <end position="79"/>
    </location>
</feature>
<protein>
    <submittedName>
        <fullName evidence="4">PadR family transcriptional regulator</fullName>
    </submittedName>
</protein>
<keyword evidence="5" id="KW-1185">Reference proteome</keyword>
<keyword evidence="1" id="KW-0175">Coiled coil</keyword>
<dbReference type="Pfam" id="PF10400">
    <property type="entry name" value="Vir_act_alpha_C"/>
    <property type="match status" value="1"/>
</dbReference>
<dbReference type="PANTHER" id="PTHR43252:SF6">
    <property type="entry name" value="NEGATIVE TRANSCRIPTION REGULATOR PADR"/>
    <property type="match status" value="1"/>
</dbReference>
<dbReference type="EMBL" id="BMHB01000001">
    <property type="protein sequence ID" value="GGI14893.1"/>
    <property type="molecule type" value="Genomic_DNA"/>
</dbReference>
<dbReference type="Gene3D" id="1.10.10.10">
    <property type="entry name" value="Winged helix-like DNA-binding domain superfamily/Winged helix DNA-binding domain"/>
    <property type="match status" value="1"/>
</dbReference>
<dbReference type="InterPro" id="IPR036390">
    <property type="entry name" value="WH_DNA-bd_sf"/>
</dbReference>
<dbReference type="Gene3D" id="6.10.140.1570">
    <property type="match status" value="1"/>
</dbReference>
<dbReference type="SUPFAM" id="SSF46785">
    <property type="entry name" value="Winged helix' DNA-binding domain"/>
    <property type="match status" value="1"/>
</dbReference>
<dbReference type="RefSeq" id="WP_088000014.1">
    <property type="nucleotide sequence ID" value="NZ_BMHB01000001.1"/>
</dbReference>
<reference evidence="5" key="1">
    <citation type="journal article" date="2019" name="Int. J. Syst. Evol. Microbiol.">
        <title>The Global Catalogue of Microorganisms (GCM) 10K type strain sequencing project: providing services to taxonomists for standard genome sequencing and annotation.</title>
        <authorList>
            <consortium name="The Broad Institute Genomics Platform"/>
            <consortium name="The Broad Institute Genome Sequencing Center for Infectious Disease"/>
            <person name="Wu L."/>
            <person name="Ma J."/>
        </authorList>
    </citation>
    <scope>NUCLEOTIDE SEQUENCE [LARGE SCALE GENOMIC DNA]</scope>
    <source>
        <strain evidence="5">CGMCC 1.14993</strain>
    </source>
</reference>
<name>A0A8J3AIA8_9BACI</name>
<dbReference type="AlphaFoldDB" id="A0A8J3AIA8"/>
<evidence type="ECO:0000259" key="2">
    <source>
        <dbReference type="Pfam" id="PF03551"/>
    </source>
</evidence>
<dbReference type="OrthoDB" id="9783723at2"/>